<evidence type="ECO:0000256" key="6">
    <source>
        <dbReference type="ARBA" id="ARBA00023136"/>
    </source>
</evidence>
<dbReference type="PANTHER" id="PTHR30589">
    <property type="entry name" value="PROLIPOPROTEIN DIACYLGLYCERYL TRANSFERASE"/>
    <property type="match status" value="1"/>
</dbReference>
<feature type="transmembrane region" description="Helical" evidence="7">
    <location>
        <begin position="187"/>
        <end position="205"/>
    </location>
</feature>
<comment type="catalytic activity">
    <reaction evidence="7">
        <text>L-cysteinyl-[prolipoprotein] + a 1,2-diacyl-sn-glycero-3-phospho-(1'-sn-glycerol) = an S-1,2-diacyl-sn-glyceryl-L-cysteinyl-[prolipoprotein] + sn-glycerol 1-phosphate + H(+)</text>
        <dbReference type="Rhea" id="RHEA:56712"/>
        <dbReference type="Rhea" id="RHEA-COMP:14679"/>
        <dbReference type="Rhea" id="RHEA-COMP:14680"/>
        <dbReference type="ChEBI" id="CHEBI:15378"/>
        <dbReference type="ChEBI" id="CHEBI:29950"/>
        <dbReference type="ChEBI" id="CHEBI:57685"/>
        <dbReference type="ChEBI" id="CHEBI:64716"/>
        <dbReference type="ChEBI" id="CHEBI:140658"/>
        <dbReference type="EC" id="2.5.1.145"/>
    </reaction>
</comment>
<evidence type="ECO:0000256" key="3">
    <source>
        <dbReference type="ARBA" id="ARBA00022679"/>
    </source>
</evidence>
<protein>
    <recommendedName>
        <fullName evidence="7">Phosphatidylglycerol--prolipoprotein diacylglyceryl transferase</fullName>
        <ecNumber evidence="7">2.5.1.145</ecNumber>
    </recommendedName>
</protein>
<comment type="caution">
    <text evidence="8">The sequence shown here is derived from an EMBL/GenBank/DDBJ whole genome shotgun (WGS) entry which is preliminary data.</text>
</comment>
<evidence type="ECO:0000313" key="8">
    <source>
        <dbReference type="EMBL" id="MBS2097390.1"/>
    </source>
</evidence>
<dbReference type="RefSeq" id="WP_212213721.1">
    <property type="nucleotide sequence ID" value="NZ_JAGUCO010000002.1"/>
</dbReference>
<proteinExistence type="inferred from homology"/>
<comment type="pathway">
    <text evidence="7">Protein modification; lipoprotein biosynthesis (diacylglyceryl transfer).</text>
</comment>
<feature type="transmembrane region" description="Helical" evidence="7">
    <location>
        <begin position="22"/>
        <end position="40"/>
    </location>
</feature>
<feature type="transmembrane region" description="Helical" evidence="7">
    <location>
        <begin position="251"/>
        <end position="269"/>
    </location>
</feature>
<sequence>MILNYIHWNVDPEIFSLGFLHVRYYGLCFAIAFMLGYYILEKMFKSENINEDWLEKLFMYVVIATIVGARLGHVFFYGWDYYSQNLGDIIKIWEGGLASHGGAIGILVALYFYSKKVTKKSMIWTLDRLVIPVALAAMFIRLGNLMNSEIYGHATDVPWAFQFITNMHAWTNGAEPIYSAPSHPTQIYEALCYLATFVIVFFTYWKTKAKEKQGLIFGIFLIGIFASRFFIEFVKNNQEEFEQDMALNMGQWLSIPFVLAGVYFIYNAVKKK</sequence>
<evidence type="ECO:0000313" key="9">
    <source>
        <dbReference type="Proteomes" id="UP000708576"/>
    </source>
</evidence>
<dbReference type="EC" id="2.5.1.145" evidence="7"/>
<dbReference type="PANTHER" id="PTHR30589:SF0">
    <property type="entry name" value="PHOSPHATIDYLGLYCEROL--PROLIPOPROTEIN DIACYLGLYCERYL TRANSFERASE"/>
    <property type="match status" value="1"/>
</dbReference>
<feature type="transmembrane region" description="Helical" evidence="7">
    <location>
        <begin position="60"/>
        <end position="79"/>
    </location>
</feature>
<dbReference type="NCBIfam" id="TIGR00544">
    <property type="entry name" value="lgt"/>
    <property type="match status" value="1"/>
</dbReference>
<dbReference type="EMBL" id="JAGUCO010000002">
    <property type="protein sequence ID" value="MBS2097390.1"/>
    <property type="molecule type" value="Genomic_DNA"/>
</dbReference>
<feature type="transmembrane region" description="Helical" evidence="7">
    <location>
        <begin position="91"/>
        <end position="113"/>
    </location>
</feature>
<evidence type="ECO:0000256" key="4">
    <source>
        <dbReference type="ARBA" id="ARBA00022692"/>
    </source>
</evidence>
<organism evidence="8 9">
    <name type="scientific">Carboxylicivirga linearis</name>
    <dbReference type="NCBI Taxonomy" id="1628157"/>
    <lineage>
        <taxon>Bacteria</taxon>
        <taxon>Pseudomonadati</taxon>
        <taxon>Bacteroidota</taxon>
        <taxon>Bacteroidia</taxon>
        <taxon>Marinilabiliales</taxon>
        <taxon>Marinilabiliaceae</taxon>
        <taxon>Carboxylicivirga</taxon>
    </lineage>
</organism>
<dbReference type="Proteomes" id="UP000708576">
    <property type="component" value="Unassembled WGS sequence"/>
</dbReference>
<keyword evidence="4 7" id="KW-0812">Transmembrane</keyword>
<keyword evidence="9" id="KW-1185">Reference proteome</keyword>
<gene>
    <name evidence="7 8" type="primary">lgt</name>
    <name evidence="8" type="ORF">KEM10_03805</name>
</gene>
<evidence type="ECO:0000256" key="5">
    <source>
        <dbReference type="ARBA" id="ARBA00022989"/>
    </source>
</evidence>
<evidence type="ECO:0000256" key="1">
    <source>
        <dbReference type="ARBA" id="ARBA00007150"/>
    </source>
</evidence>
<dbReference type="InterPro" id="IPR001640">
    <property type="entry name" value="Lgt"/>
</dbReference>
<keyword evidence="6 7" id="KW-0472">Membrane</keyword>
<feature type="transmembrane region" description="Helical" evidence="7">
    <location>
        <begin position="125"/>
        <end position="143"/>
    </location>
</feature>
<comment type="similarity">
    <text evidence="1 7">Belongs to the Lgt family.</text>
</comment>
<dbReference type="GO" id="GO:0016740">
    <property type="term" value="F:transferase activity"/>
    <property type="evidence" value="ECO:0007669"/>
    <property type="project" value="UniProtKB-KW"/>
</dbReference>
<evidence type="ECO:0000256" key="2">
    <source>
        <dbReference type="ARBA" id="ARBA00022475"/>
    </source>
</evidence>
<accession>A0ABS5JR66</accession>
<reference evidence="8 9" key="1">
    <citation type="journal article" date="2015" name="Int. J. Syst. Evol. Microbiol.">
        <title>Carboxylicivirga linearis sp. nov., isolated from a sea cucumber culture pond.</title>
        <authorList>
            <person name="Wang F.Q."/>
            <person name="Zhou Y.X."/>
            <person name="Lin X.Z."/>
            <person name="Chen G.J."/>
            <person name="Du Z.J."/>
        </authorList>
    </citation>
    <scope>NUCLEOTIDE SEQUENCE [LARGE SCALE GENOMIC DNA]</scope>
    <source>
        <strain evidence="8 9">FB218</strain>
    </source>
</reference>
<dbReference type="Pfam" id="PF01790">
    <property type="entry name" value="LGT"/>
    <property type="match status" value="1"/>
</dbReference>
<keyword evidence="2 7" id="KW-1003">Cell membrane</keyword>
<name>A0ABS5JR66_9BACT</name>
<comment type="function">
    <text evidence="7">Catalyzes the transfer of the diacylglyceryl group from phosphatidylglycerol to the sulfhydryl group of the N-terminal cysteine of a prolipoprotein, the first step in the formation of mature lipoproteins.</text>
</comment>
<feature type="transmembrane region" description="Helical" evidence="7">
    <location>
        <begin position="214"/>
        <end position="231"/>
    </location>
</feature>
<keyword evidence="3 7" id="KW-0808">Transferase</keyword>
<comment type="subcellular location">
    <subcellularLocation>
        <location evidence="7">Cell membrane</location>
        <topology evidence="7">Multi-pass membrane protein</topology>
    </subcellularLocation>
</comment>
<keyword evidence="5 7" id="KW-1133">Transmembrane helix</keyword>
<dbReference type="HAMAP" id="MF_01147">
    <property type="entry name" value="Lgt"/>
    <property type="match status" value="1"/>
</dbReference>
<feature type="binding site" evidence="7">
    <location>
        <position position="141"/>
    </location>
    <ligand>
        <name>a 1,2-diacyl-sn-glycero-3-phospho-(1'-sn-glycerol)</name>
        <dbReference type="ChEBI" id="CHEBI:64716"/>
    </ligand>
</feature>
<evidence type="ECO:0000256" key="7">
    <source>
        <dbReference type="HAMAP-Rule" id="MF_01147"/>
    </source>
</evidence>